<reference evidence="3 4" key="1">
    <citation type="submission" date="2019-04" db="EMBL/GenBank/DDBJ databases">
        <title>Phreatobacter aquaticus sp. nov.</title>
        <authorList>
            <person name="Choi A."/>
            <person name="Baek K."/>
        </authorList>
    </citation>
    <scope>NUCLEOTIDE SEQUENCE [LARGE SCALE GENOMIC DNA]</scope>
    <source>
        <strain evidence="3 4">NMCR1094</strain>
    </source>
</reference>
<feature type="signal peptide" evidence="2">
    <location>
        <begin position="1"/>
        <end position="24"/>
    </location>
</feature>
<name>A0A4D7QQ90_9HYPH</name>
<dbReference type="Proteomes" id="UP000298588">
    <property type="component" value="Chromosome"/>
</dbReference>
<organism evidence="3 4">
    <name type="scientific">Phreatobacter aquaticus</name>
    <dbReference type="NCBI Taxonomy" id="2570229"/>
    <lineage>
        <taxon>Bacteria</taxon>
        <taxon>Pseudomonadati</taxon>
        <taxon>Pseudomonadota</taxon>
        <taxon>Alphaproteobacteria</taxon>
        <taxon>Hyphomicrobiales</taxon>
        <taxon>Phreatobacteraceae</taxon>
        <taxon>Phreatobacter</taxon>
    </lineage>
</organism>
<evidence type="ECO:0000256" key="2">
    <source>
        <dbReference type="SAM" id="SignalP"/>
    </source>
</evidence>
<proteinExistence type="predicted"/>
<evidence type="ECO:0000313" key="4">
    <source>
        <dbReference type="Proteomes" id="UP000298588"/>
    </source>
</evidence>
<keyword evidence="4" id="KW-1185">Reference proteome</keyword>
<dbReference type="RefSeq" id="WP_137100408.1">
    <property type="nucleotide sequence ID" value="NZ_CP039865.1"/>
</dbReference>
<sequence length="146" mass="16374">MTPRMFASAMVLAASLASAVDASAETFRQNEIGYRVRPDGTVVVHRSECRGCIVYRRERAGPTFIPRPVVDYRQSLPVYQPPIYAHPPQVTPVDRRRQRSGAYAVTGTPGYRYQHEPLRQQPAWYPGGGSDARVIRLTDPPGPRRP</sequence>
<dbReference type="EMBL" id="CP039865">
    <property type="protein sequence ID" value="QCK87077.1"/>
    <property type="molecule type" value="Genomic_DNA"/>
</dbReference>
<evidence type="ECO:0000256" key="1">
    <source>
        <dbReference type="SAM" id="MobiDB-lite"/>
    </source>
</evidence>
<keyword evidence="2" id="KW-0732">Signal</keyword>
<dbReference type="OrthoDB" id="8481338at2"/>
<dbReference type="AlphaFoldDB" id="A0A4D7QQ90"/>
<evidence type="ECO:0000313" key="3">
    <source>
        <dbReference type="EMBL" id="QCK87077.1"/>
    </source>
</evidence>
<protein>
    <submittedName>
        <fullName evidence="3">Uncharacterized protein</fullName>
    </submittedName>
</protein>
<dbReference type="KEGG" id="paqt:E8L99_15565"/>
<feature type="region of interest" description="Disordered" evidence="1">
    <location>
        <begin position="87"/>
        <end position="146"/>
    </location>
</feature>
<accession>A0A4D7QQ90</accession>
<feature type="chain" id="PRO_5020621604" evidence="2">
    <location>
        <begin position="25"/>
        <end position="146"/>
    </location>
</feature>
<gene>
    <name evidence="3" type="ORF">E8L99_15565</name>
</gene>